<dbReference type="InParanoid" id="A0A5J5EWR7"/>
<dbReference type="PANTHER" id="PTHR13202">
    <property type="entry name" value="MICROSOMAL SIGNAL PEPTIDASE 12 KDA SUBUNIT"/>
    <property type="match status" value="1"/>
</dbReference>
<dbReference type="FunCoup" id="A0A5J5EWR7">
    <property type="interactions" value="140"/>
</dbReference>
<keyword evidence="7 9" id="KW-0472">Membrane</keyword>
<dbReference type="PANTHER" id="PTHR13202:SF0">
    <property type="entry name" value="SIGNAL PEPTIDASE COMPLEX SUBUNIT 1"/>
    <property type="match status" value="1"/>
</dbReference>
<evidence type="ECO:0000313" key="10">
    <source>
        <dbReference type="EMBL" id="KAA8905763.1"/>
    </source>
</evidence>
<name>A0A5J5EWR7_9PEZI</name>
<keyword evidence="11" id="KW-1185">Reference proteome</keyword>
<evidence type="ECO:0000313" key="11">
    <source>
        <dbReference type="Proteomes" id="UP000326924"/>
    </source>
</evidence>
<evidence type="ECO:0000256" key="6">
    <source>
        <dbReference type="ARBA" id="ARBA00022989"/>
    </source>
</evidence>
<dbReference type="Proteomes" id="UP000326924">
    <property type="component" value="Unassembled WGS sequence"/>
</dbReference>
<dbReference type="GO" id="GO:0006465">
    <property type="term" value="P:signal peptide processing"/>
    <property type="evidence" value="ECO:0007669"/>
    <property type="project" value="InterPro"/>
</dbReference>
<protein>
    <recommendedName>
        <fullName evidence="3">Signal peptidase complex subunit 1</fullName>
    </recommendedName>
</protein>
<evidence type="ECO:0000256" key="1">
    <source>
        <dbReference type="ARBA" id="ARBA00004477"/>
    </source>
</evidence>
<comment type="subcellular location">
    <subcellularLocation>
        <location evidence="1">Endoplasmic reticulum membrane</location>
        <topology evidence="1">Multi-pass membrane protein</topology>
    </subcellularLocation>
</comment>
<dbReference type="EMBL" id="VXIS01000096">
    <property type="protein sequence ID" value="KAA8905763.1"/>
    <property type="molecule type" value="Genomic_DNA"/>
</dbReference>
<dbReference type="InterPro" id="IPR009542">
    <property type="entry name" value="Spc1/SPCS1"/>
</dbReference>
<feature type="transmembrane region" description="Helical" evidence="9">
    <location>
        <begin position="23"/>
        <end position="42"/>
    </location>
</feature>
<keyword evidence="5" id="KW-0256">Endoplasmic reticulum</keyword>
<comment type="similarity">
    <text evidence="2">Belongs to the SPCS1 family.</text>
</comment>
<gene>
    <name evidence="10" type="ORF">FN846DRAFT_950067</name>
</gene>
<dbReference type="AlphaFoldDB" id="A0A5J5EWR7"/>
<comment type="function">
    <text evidence="8">Component of the signal peptidase complex (SPC) which catalyzes the cleavage of N-terminal signal sequences from nascent proteins as they are translocated into the lumen of the endoplasmic reticulum. Dispensable for SPC enzymatic activity.</text>
</comment>
<comment type="caution">
    <text evidence="10">The sequence shown here is derived from an EMBL/GenBank/DDBJ whole genome shotgun (WGS) entry which is preliminary data.</text>
</comment>
<feature type="transmembrane region" description="Helical" evidence="9">
    <location>
        <begin position="49"/>
        <end position="67"/>
    </location>
</feature>
<reference evidence="10 11" key="1">
    <citation type="submission" date="2019-09" db="EMBL/GenBank/DDBJ databases">
        <title>Draft genome of the ectomycorrhizal ascomycete Sphaerosporella brunnea.</title>
        <authorList>
            <consortium name="DOE Joint Genome Institute"/>
            <person name="Benucci G.M."/>
            <person name="Marozzi G."/>
            <person name="Antonielli L."/>
            <person name="Sanchez S."/>
            <person name="Marco P."/>
            <person name="Wang X."/>
            <person name="Falini L.B."/>
            <person name="Barry K."/>
            <person name="Haridas S."/>
            <person name="Lipzen A."/>
            <person name="Labutti K."/>
            <person name="Grigoriev I.V."/>
            <person name="Murat C."/>
            <person name="Martin F."/>
            <person name="Albertini E."/>
            <person name="Donnini D."/>
            <person name="Bonito G."/>
        </authorList>
    </citation>
    <scope>NUCLEOTIDE SEQUENCE [LARGE SCALE GENOMIC DNA]</scope>
    <source>
        <strain evidence="10 11">Sb_GMNB300</strain>
    </source>
</reference>
<sequence>MDAIQTLIDGNIDFEGQRLAERLTTVVLILAGLTAWLLGFFMQDLKYTLYAGLGGTVLTFLIVVPPWPMYNRHPVSWLPAGSRGEEAGEKKGQ</sequence>
<dbReference type="GO" id="GO:0005787">
    <property type="term" value="C:signal peptidase complex"/>
    <property type="evidence" value="ECO:0007669"/>
    <property type="project" value="InterPro"/>
</dbReference>
<evidence type="ECO:0000256" key="9">
    <source>
        <dbReference type="SAM" id="Phobius"/>
    </source>
</evidence>
<dbReference type="OrthoDB" id="263893at2759"/>
<evidence type="ECO:0000256" key="3">
    <source>
        <dbReference type="ARBA" id="ARBA00017059"/>
    </source>
</evidence>
<evidence type="ECO:0000256" key="7">
    <source>
        <dbReference type="ARBA" id="ARBA00023136"/>
    </source>
</evidence>
<evidence type="ECO:0000256" key="5">
    <source>
        <dbReference type="ARBA" id="ARBA00022824"/>
    </source>
</evidence>
<evidence type="ECO:0000256" key="8">
    <source>
        <dbReference type="ARBA" id="ARBA00045204"/>
    </source>
</evidence>
<organism evidence="10 11">
    <name type="scientific">Sphaerosporella brunnea</name>
    <dbReference type="NCBI Taxonomy" id="1250544"/>
    <lineage>
        <taxon>Eukaryota</taxon>
        <taxon>Fungi</taxon>
        <taxon>Dikarya</taxon>
        <taxon>Ascomycota</taxon>
        <taxon>Pezizomycotina</taxon>
        <taxon>Pezizomycetes</taxon>
        <taxon>Pezizales</taxon>
        <taxon>Pyronemataceae</taxon>
        <taxon>Sphaerosporella</taxon>
    </lineage>
</organism>
<keyword evidence="6 9" id="KW-1133">Transmembrane helix</keyword>
<evidence type="ECO:0000256" key="4">
    <source>
        <dbReference type="ARBA" id="ARBA00022692"/>
    </source>
</evidence>
<evidence type="ECO:0000256" key="2">
    <source>
        <dbReference type="ARBA" id="ARBA00005245"/>
    </source>
</evidence>
<dbReference type="GO" id="GO:0045047">
    <property type="term" value="P:protein targeting to ER"/>
    <property type="evidence" value="ECO:0007669"/>
    <property type="project" value="TreeGrafter"/>
</dbReference>
<dbReference type="Pfam" id="PF06645">
    <property type="entry name" value="SPC12"/>
    <property type="match status" value="1"/>
</dbReference>
<proteinExistence type="inferred from homology"/>
<keyword evidence="4 9" id="KW-0812">Transmembrane</keyword>
<accession>A0A5J5EWR7</accession>